<dbReference type="GO" id="GO:0019676">
    <property type="term" value="P:ammonia assimilation cycle"/>
    <property type="evidence" value="ECO:0007669"/>
    <property type="project" value="TreeGrafter"/>
</dbReference>
<dbReference type="InterPro" id="IPR013785">
    <property type="entry name" value="Aldolase_TIM"/>
</dbReference>
<dbReference type="FunFam" id="2.160.20.60:FF:000001">
    <property type="entry name" value="Glutamate synthase, large subunit"/>
    <property type="match status" value="1"/>
</dbReference>
<dbReference type="PROSITE" id="PS51278">
    <property type="entry name" value="GATASE_TYPE_2"/>
    <property type="match status" value="1"/>
</dbReference>
<dbReference type="FunFam" id="3.60.20.10:FF:000001">
    <property type="entry name" value="Glutamate synthase, large subunit"/>
    <property type="match status" value="1"/>
</dbReference>
<organism evidence="18 19">
    <name type="scientific">Marininema halotolerans</name>
    <dbReference type="NCBI Taxonomy" id="1155944"/>
    <lineage>
        <taxon>Bacteria</taxon>
        <taxon>Bacillati</taxon>
        <taxon>Bacillota</taxon>
        <taxon>Bacilli</taxon>
        <taxon>Bacillales</taxon>
        <taxon>Thermoactinomycetaceae</taxon>
        <taxon>Marininema</taxon>
    </lineage>
</organism>
<dbReference type="OrthoDB" id="9758182at2"/>
<evidence type="ECO:0000256" key="9">
    <source>
        <dbReference type="ARBA" id="ARBA00022827"/>
    </source>
</evidence>
<dbReference type="SUPFAM" id="SSF69336">
    <property type="entry name" value="Alpha subunit of glutamate synthase, C-terminal domain"/>
    <property type="match status" value="1"/>
</dbReference>
<evidence type="ECO:0000259" key="17">
    <source>
        <dbReference type="PROSITE" id="PS51278"/>
    </source>
</evidence>
<evidence type="ECO:0000256" key="3">
    <source>
        <dbReference type="ARBA" id="ARBA00001974"/>
    </source>
</evidence>
<keyword evidence="10" id="KW-0315">Glutamine amidotransferase</keyword>
<dbReference type="FunFam" id="3.20.20.70:FF:000031">
    <property type="entry name" value="Glutamate synthase 1 [NADH]"/>
    <property type="match status" value="1"/>
</dbReference>
<keyword evidence="11" id="KW-0560">Oxidoreductase</keyword>
<dbReference type="NCBIfam" id="NF008730">
    <property type="entry name" value="PRK11750.1"/>
    <property type="match status" value="1"/>
</dbReference>
<dbReference type="PANTHER" id="PTHR11938">
    <property type="entry name" value="FAD NADPH DEHYDROGENASE/OXIDOREDUCTASE"/>
    <property type="match status" value="1"/>
</dbReference>
<dbReference type="InterPro" id="IPR002932">
    <property type="entry name" value="Glu_synthdom"/>
</dbReference>
<name>A0A1I6QLD5_9BACL</name>
<keyword evidence="7" id="KW-0288">FMN</keyword>
<evidence type="ECO:0000256" key="5">
    <source>
        <dbReference type="ARBA" id="ARBA00022605"/>
    </source>
</evidence>
<evidence type="ECO:0000256" key="16">
    <source>
        <dbReference type="ARBA" id="ARBA00029440"/>
    </source>
</evidence>
<evidence type="ECO:0000313" key="19">
    <source>
        <dbReference type="Proteomes" id="UP000198660"/>
    </source>
</evidence>
<dbReference type="Pfam" id="PF04898">
    <property type="entry name" value="Glu_syn_central"/>
    <property type="match status" value="1"/>
</dbReference>
<keyword evidence="8" id="KW-0479">Metal-binding</keyword>
<dbReference type="InterPro" id="IPR002489">
    <property type="entry name" value="Glu_synth_asu_C"/>
</dbReference>
<dbReference type="GO" id="GO:0046872">
    <property type="term" value="F:metal ion binding"/>
    <property type="evidence" value="ECO:0007669"/>
    <property type="project" value="UniProtKB-KW"/>
</dbReference>
<keyword evidence="5" id="KW-0028">Amino-acid biosynthesis</keyword>
<dbReference type="EMBL" id="FPAA01000003">
    <property type="protein sequence ID" value="SFS53226.1"/>
    <property type="molecule type" value="Genomic_DNA"/>
</dbReference>
<keyword evidence="9" id="KW-0274">FAD</keyword>
<dbReference type="Gene3D" id="3.60.20.10">
    <property type="entry name" value="Glutamine Phosphoribosylpyrophosphate, subunit 1, domain 1"/>
    <property type="match status" value="1"/>
</dbReference>
<dbReference type="GO" id="GO:0015930">
    <property type="term" value="F:glutamate synthase activity"/>
    <property type="evidence" value="ECO:0007669"/>
    <property type="project" value="InterPro"/>
</dbReference>
<evidence type="ECO:0000256" key="8">
    <source>
        <dbReference type="ARBA" id="ARBA00022723"/>
    </source>
</evidence>
<keyword evidence="13" id="KW-0411">Iron-sulfur</keyword>
<dbReference type="SUPFAM" id="SSF51395">
    <property type="entry name" value="FMN-linked oxidoreductases"/>
    <property type="match status" value="1"/>
</dbReference>
<comment type="pathway">
    <text evidence="16">Amino-acid biosynthesis.</text>
</comment>
<dbReference type="InterPro" id="IPR017932">
    <property type="entry name" value="GATase_2_dom"/>
</dbReference>
<evidence type="ECO:0000256" key="12">
    <source>
        <dbReference type="ARBA" id="ARBA00023004"/>
    </source>
</evidence>
<comment type="similarity">
    <text evidence="4">Belongs to the glutamate synthase family.</text>
</comment>
<evidence type="ECO:0000256" key="2">
    <source>
        <dbReference type="ARBA" id="ARBA00001927"/>
    </source>
</evidence>
<gene>
    <name evidence="18" type="ORF">SAMN05444972_103224</name>
</gene>
<feature type="domain" description="Glutamine amidotransferase type-2" evidence="17">
    <location>
        <begin position="22"/>
        <end position="409"/>
    </location>
</feature>
<accession>A0A1I6QLD5</accession>
<dbReference type="InterPro" id="IPR036485">
    <property type="entry name" value="Glu_synth_asu_C_sf"/>
</dbReference>
<sequence>MISKGLPQKQGLYDPAYEHDACGIGFVASLRKEATHEIVEQGLEILRRLEHRGGQKDADAGDGAGIMVQISHNYFQNILDIQLPEPGHYGVGMFFLPKEDSRRTLWEKRLGEITEEEGQHVLGWRDVPVDPSCLGESSLESQPTIRQVFIALGKDQQTGLPFERKLYVIRKRLEQEAREELYVVSLSSQTLVYKGLLTPEQVGGYYMDLRNEAYTSAFSLIHNRFSTNTFPSWHRAHPNRYILHNGEINTLRGNVNWMYAREKMFETDVFGDDLDKVHPIMDMEGSDSAILDNCFEFLALSGRSLPHVAMMMIPEPWDKTPMDKEKHAFYEYHSCLMEPWDGPTAISFCDGHQIGAVLDRNGLRPARYYVTSEDMIIFSSEVGVVDVPEETIVEKGRLQPGRMLLVDLDEGRVVSDEELKTRIATEHPYQEWLDEHVLPLAKLPDVPIMEDFDEETLFRLHKAFGYTYEELSKNLAPMVTEGKDPIGSMGNDTPLAVLSDRPQLLYNYFKQSFAQVTNPPIDAIREECVTSTRTNLGAEGNLLRPEPSHCHRIRLETPMISNETMAKLRGNSFPEFQSETLSLLFSTKTEDPKLADILTDLFTKADRAIEKGVTLLILSDRGVNQELAAMPTLLALSGLHHHLVRQGTRTKVSLLVETGEARDVHHFSMLLGYGADAINPYLGIATLTHMVEDGLIEEVTSEEAVGKYLATATDGVVKVMSKMGISTIQSYRGAQIFEAIGIGQSVIEEYFTRTTSSLSGIGLDVIARETVMRHQEAYPVRDDGERSLDPGSELQWRRNGEYHAFNPMTIHTLQQACRLGSYDRFKEYSKRANEEQMAFLRSLLDFKEDRKPIPLEEVESEESIVRRFKTGAMSYGALSEEAHEVLAIAMNRIGAKSNSGEGGEDPARFTPDANGDARRSAIKQVASGRFGVSSHYLVNADEIQIKMAQGAKPGEGGQLPGNKVYPKIADVRGSTPGVGLISPPPHHDIYSIEDLAQLIHDLKNSNPAARISVKLVSKPGVGTIAAGVAKGLADVIVISGYEGGTGASPRTSIKHTGLPWELGIAEAHQTLLLNDLRDRVALETDGKMMTGRDVVIAALLGAEEFGFATAPLVVMGCIMMRACHLDTCPVGVATQNPDLRRKFTGDPDHVVNYMMFVARETREMMAELGFRSVEELVGRNDVLEMAASAKGHWKAKTLDLTPLLYQPDVPASATRYFSRPQDHRLDASLDRRELIPACQSALEMGEPVEATFPIRNVDRVTGTILGSEVTKKYGLKGLPEDTIRLHFQGSAGQSFGAFVPKGITLTVEGDANDYVGKGLSGGKIAVFPSPVSTFVPEEETLIGNVSFYGATAGEAYIRGIAGERFCVRNSGVHAVVEGVGDHGCEYMTGGRVVILGPVGKNFAAGMSGGVAYVLAEDLDGFTASCNQELVDLETLDEDEDITEVKEMIEKHVHHTGSEHARRILENWERSLPKFVKVIPHDYKEVLESIAELMDAGMSQSEARTEAFKRKQTNQPVMIAKKGEGEPVLTG</sequence>
<dbReference type="GO" id="GO:0051538">
    <property type="term" value="F:3 iron, 4 sulfur cluster binding"/>
    <property type="evidence" value="ECO:0007669"/>
    <property type="project" value="UniProtKB-KW"/>
</dbReference>
<keyword evidence="19" id="KW-1185">Reference proteome</keyword>
<evidence type="ECO:0000256" key="14">
    <source>
        <dbReference type="ARBA" id="ARBA00023164"/>
    </source>
</evidence>
<keyword evidence="14" id="KW-0314">Glutamate biosynthesis</keyword>
<evidence type="ECO:0000256" key="10">
    <source>
        <dbReference type="ARBA" id="ARBA00022962"/>
    </source>
</evidence>
<evidence type="ECO:0000256" key="13">
    <source>
        <dbReference type="ARBA" id="ARBA00023014"/>
    </source>
</evidence>
<comment type="cofactor">
    <cofactor evidence="2">
        <name>[3Fe-4S] cluster</name>
        <dbReference type="ChEBI" id="CHEBI:21137"/>
    </cofactor>
</comment>
<dbReference type="SUPFAM" id="SSF56235">
    <property type="entry name" value="N-terminal nucleophile aminohydrolases (Ntn hydrolases)"/>
    <property type="match status" value="1"/>
</dbReference>
<dbReference type="Pfam" id="PF01645">
    <property type="entry name" value="Glu_synthase"/>
    <property type="match status" value="1"/>
</dbReference>
<proteinExistence type="inferred from homology"/>
<dbReference type="Gene3D" id="2.160.20.60">
    <property type="entry name" value="Glutamate synthase, alpha subunit, C-terminal domain"/>
    <property type="match status" value="1"/>
</dbReference>
<evidence type="ECO:0000256" key="15">
    <source>
        <dbReference type="ARBA" id="ARBA00023291"/>
    </source>
</evidence>
<dbReference type="PANTHER" id="PTHR11938:SF133">
    <property type="entry name" value="GLUTAMATE SYNTHASE (NADH)"/>
    <property type="match status" value="1"/>
</dbReference>
<evidence type="ECO:0000313" key="18">
    <source>
        <dbReference type="EMBL" id="SFS53226.1"/>
    </source>
</evidence>
<evidence type="ECO:0000256" key="1">
    <source>
        <dbReference type="ARBA" id="ARBA00001917"/>
    </source>
</evidence>
<dbReference type="Proteomes" id="UP000198660">
    <property type="component" value="Unassembled WGS sequence"/>
</dbReference>
<evidence type="ECO:0000256" key="4">
    <source>
        <dbReference type="ARBA" id="ARBA00009716"/>
    </source>
</evidence>
<dbReference type="InterPro" id="IPR029055">
    <property type="entry name" value="Ntn_hydrolases_N"/>
</dbReference>
<keyword evidence="6" id="KW-0285">Flavoprotein</keyword>
<comment type="cofactor">
    <cofactor evidence="3">
        <name>FAD</name>
        <dbReference type="ChEBI" id="CHEBI:57692"/>
    </cofactor>
</comment>
<evidence type="ECO:0000256" key="7">
    <source>
        <dbReference type="ARBA" id="ARBA00022643"/>
    </source>
</evidence>
<keyword evidence="12" id="KW-0408">Iron</keyword>
<dbReference type="InterPro" id="IPR006982">
    <property type="entry name" value="Glu_synth_centr_N"/>
</dbReference>
<dbReference type="CDD" id="cd02808">
    <property type="entry name" value="GltS_FMN"/>
    <property type="match status" value="1"/>
</dbReference>
<comment type="cofactor">
    <cofactor evidence="1">
        <name>FMN</name>
        <dbReference type="ChEBI" id="CHEBI:58210"/>
    </cofactor>
</comment>
<evidence type="ECO:0000256" key="11">
    <source>
        <dbReference type="ARBA" id="ARBA00023002"/>
    </source>
</evidence>
<dbReference type="Gene3D" id="3.20.20.70">
    <property type="entry name" value="Aldolase class I"/>
    <property type="match status" value="2"/>
</dbReference>
<dbReference type="Pfam" id="PF00310">
    <property type="entry name" value="GATase_2"/>
    <property type="match status" value="1"/>
</dbReference>
<dbReference type="InterPro" id="IPR050711">
    <property type="entry name" value="ET-N_metabolism_enzyme"/>
</dbReference>
<dbReference type="GO" id="GO:0006537">
    <property type="term" value="P:glutamate biosynthetic process"/>
    <property type="evidence" value="ECO:0007669"/>
    <property type="project" value="UniProtKB-KW"/>
</dbReference>
<reference evidence="19" key="1">
    <citation type="submission" date="2016-10" db="EMBL/GenBank/DDBJ databases">
        <authorList>
            <person name="Varghese N."/>
            <person name="Submissions S."/>
        </authorList>
    </citation>
    <scope>NUCLEOTIDE SEQUENCE [LARGE SCALE GENOMIC DNA]</scope>
    <source>
        <strain evidence="19">DSM 45789</strain>
    </source>
</reference>
<dbReference type="Pfam" id="PF01493">
    <property type="entry name" value="GXGXG"/>
    <property type="match status" value="1"/>
</dbReference>
<dbReference type="CDD" id="cd00713">
    <property type="entry name" value="GltS"/>
    <property type="match status" value="1"/>
</dbReference>
<keyword evidence="15" id="KW-0003">3Fe-4S</keyword>
<dbReference type="RefSeq" id="WP_091835060.1">
    <property type="nucleotide sequence ID" value="NZ_FPAA01000003.1"/>
</dbReference>
<dbReference type="FunFam" id="3.20.20.70:FF:000053">
    <property type="entry name" value="Glutamate synthase large subunit"/>
    <property type="match status" value="1"/>
</dbReference>
<dbReference type="CDD" id="cd00982">
    <property type="entry name" value="gltB_C"/>
    <property type="match status" value="1"/>
</dbReference>
<protein>
    <submittedName>
        <fullName evidence="18">Glutamate synthase (NADPH/NADH) large chain</fullName>
    </submittedName>
</protein>
<evidence type="ECO:0000256" key="6">
    <source>
        <dbReference type="ARBA" id="ARBA00022630"/>
    </source>
</evidence>